<protein>
    <submittedName>
        <fullName evidence="1">Uncharacterized protein</fullName>
    </submittedName>
</protein>
<evidence type="ECO:0000313" key="2">
    <source>
        <dbReference type="Proteomes" id="UP001143910"/>
    </source>
</evidence>
<reference evidence="1" key="1">
    <citation type="submission" date="2022-08" db="EMBL/GenBank/DDBJ databases">
        <title>Genome Sequence of Lecanicillium fungicola.</title>
        <authorList>
            <person name="Buettner E."/>
        </authorList>
    </citation>
    <scope>NUCLEOTIDE SEQUENCE</scope>
    <source>
        <strain evidence="1">Babe33</strain>
    </source>
</reference>
<dbReference type="Proteomes" id="UP001143910">
    <property type="component" value="Unassembled WGS sequence"/>
</dbReference>
<evidence type="ECO:0000313" key="1">
    <source>
        <dbReference type="EMBL" id="KAJ2978485.1"/>
    </source>
</evidence>
<gene>
    <name evidence="1" type="ORF">NQ176_g3795</name>
</gene>
<keyword evidence="2" id="KW-1185">Reference proteome</keyword>
<name>A0ACC1NGN1_9HYPO</name>
<organism evidence="1 2">
    <name type="scientific">Zarea fungicola</name>
    <dbReference type="NCBI Taxonomy" id="93591"/>
    <lineage>
        <taxon>Eukaryota</taxon>
        <taxon>Fungi</taxon>
        <taxon>Dikarya</taxon>
        <taxon>Ascomycota</taxon>
        <taxon>Pezizomycotina</taxon>
        <taxon>Sordariomycetes</taxon>
        <taxon>Hypocreomycetidae</taxon>
        <taxon>Hypocreales</taxon>
        <taxon>Cordycipitaceae</taxon>
        <taxon>Zarea</taxon>
    </lineage>
</organism>
<accession>A0ACC1NGN1</accession>
<dbReference type="EMBL" id="JANJQO010000370">
    <property type="protein sequence ID" value="KAJ2978485.1"/>
    <property type="molecule type" value="Genomic_DNA"/>
</dbReference>
<proteinExistence type="predicted"/>
<sequence>MSQTATTTTRPQEHTSPAPDVFELRTIGSSNVIADAAAGRKGDSATFRDQILNSFPESQIGGDSVPPADAQDVVERWNRPHGNIGKMAFAFLSFMVAGMNDGAIGLEDYYGLGKTVISLIFLTPFLGYSVAAFTNASIHVKLGQRGIAVMAPLCHLLTYAVLASHPPYPVLIVTNAISGFGNGLLDACFCAWVSGMDKANTIQGFLHACYSLGALFSPLIATSMVVTSKLPWFNYYYVLVGISFVELCGLTFTFWDKTGSVYAAEHKRDNVNSTGAGTRDALKSPVTWLCALFFFAYMGVEVGLGGWVVTFMLNVRHASAYASGISGTGFWAGMALGRATLGFVTERYGERLCITIYLAICIALELLFWLVPEFIVSAVAVAFLGFFLGPLFPGAVMITAKLLPKRIHVSAIGFAMSMGGTGSAVFPFIIGAVASKKGVTVLQPIILALIVVISVVWLSFPRVRKPE</sequence>
<comment type="caution">
    <text evidence="1">The sequence shown here is derived from an EMBL/GenBank/DDBJ whole genome shotgun (WGS) entry which is preliminary data.</text>
</comment>